<dbReference type="CDD" id="cd18186">
    <property type="entry name" value="BTB_POZ_ZBTB_KLHL-like"/>
    <property type="match status" value="1"/>
</dbReference>
<evidence type="ECO:0000313" key="2">
    <source>
        <dbReference type="EMBL" id="KAK1749604.1"/>
    </source>
</evidence>
<evidence type="ECO:0000313" key="3">
    <source>
        <dbReference type="Proteomes" id="UP001239445"/>
    </source>
</evidence>
<dbReference type="SUPFAM" id="SSF54695">
    <property type="entry name" value="POZ domain"/>
    <property type="match status" value="1"/>
</dbReference>
<accession>A0AAJ0B0T7</accession>
<dbReference type="Pfam" id="PF00651">
    <property type="entry name" value="BTB"/>
    <property type="match status" value="1"/>
</dbReference>
<dbReference type="PROSITE" id="PS50097">
    <property type="entry name" value="BTB"/>
    <property type="match status" value="1"/>
</dbReference>
<dbReference type="InterPro" id="IPR000210">
    <property type="entry name" value="BTB/POZ_dom"/>
</dbReference>
<sequence>QFNLPSALVAAQSPAFDRLINGECKEAEDYKAELDNIEEETLIYFVRFAYTGKY</sequence>
<name>A0AAJ0B0T7_9PEZI</name>
<dbReference type="AlphaFoldDB" id="A0AAJ0B0T7"/>
<keyword evidence="3" id="KW-1185">Reference proteome</keyword>
<gene>
    <name evidence="2" type="ORF">QBC47DRAFT_271518</name>
</gene>
<dbReference type="Proteomes" id="UP001239445">
    <property type="component" value="Unassembled WGS sequence"/>
</dbReference>
<evidence type="ECO:0000259" key="1">
    <source>
        <dbReference type="PROSITE" id="PS50097"/>
    </source>
</evidence>
<dbReference type="InterPro" id="IPR011333">
    <property type="entry name" value="SKP1/BTB/POZ_sf"/>
</dbReference>
<reference evidence="2" key="1">
    <citation type="submission" date="2023-06" db="EMBL/GenBank/DDBJ databases">
        <title>Genome-scale phylogeny and comparative genomics of the fungal order Sordariales.</title>
        <authorList>
            <consortium name="Lawrence Berkeley National Laboratory"/>
            <person name="Hensen N."/>
            <person name="Bonometti L."/>
            <person name="Westerberg I."/>
            <person name="Brannstrom I.O."/>
            <person name="Guillou S."/>
            <person name="Cros-Aarteil S."/>
            <person name="Calhoun S."/>
            <person name="Haridas S."/>
            <person name="Kuo A."/>
            <person name="Mondo S."/>
            <person name="Pangilinan J."/>
            <person name="Riley R."/>
            <person name="Labutti K."/>
            <person name="Andreopoulos B."/>
            <person name="Lipzen A."/>
            <person name="Chen C."/>
            <person name="Yanf M."/>
            <person name="Daum C."/>
            <person name="Ng V."/>
            <person name="Clum A."/>
            <person name="Steindorff A."/>
            <person name="Ohm R."/>
            <person name="Martin F."/>
            <person name="Silar P."/>
            <person name="Natvig D."/>
            <person name="Lalanne C."/>
            <person name="Gautier V."/>
            <person name="Ament-Velasquez S.L."/>
            <person name="Kruys A."/>
            <person name="Hutchinson M.I."/>
            <person name="Powell A.J."/>
            <person name="Barry K."/>
            <person name="Miller A.N."/>
            <person name="Grigoriev I.V."/>
            <person name="Debuchy R."/>
            <person name="Gladieux P."/>
            <person name="Thoren M.H."/>
            <person name="Johannesson H."/>
        </authorList>
    </citation>
    <scope>NUCLEOTIDE SEQUENCE</scope>
    <source>
        <strain evidence="2">PSN4</strain>
    </source>
</reference>
<feature type="non-terminal residue" evidence="2">
    <location>
        <position position="1"/>
    </location>
</feature>
<organism evidence="2 3">
    <name type="scientific">Echria macrotheca</name>
    <dbReference type="NCBI Taxonomy" id="438768"/>
    <lineage>
        <taxon>Eukaryota</taxon>
        <taxon>Fungi</taxon>
        <taxon>Dikarya</taxon>
        <taxon>Ascomycota</taxon>
        <taxon>Pezizomycotina</taxon>
        <taxon>Sordariomycetes</taxon>
        <taxon>Sordariomycetidae</taxon>
        <taxon>Sordariales</taxon>
        <taxon>Schizotheciaceae</taxon>
        <taxon>Echria</taxon>
    </lineage>
</organism>
<comment type="caution">
    <text evidence="2">The sequence shown here is derived from an EMBL/GenBank/DDBJ whole genome shotgun (WGS) entry which is preliminary data.</text>
</comment>
<dbReference type="Gene3D" id="3.30.710.10">
    <property type="entry name" value="Potassium Channel Kv1.1, Chain A"/>
    <property type="match status" value="1"/>
</dbReference>
<feature type="domain" description="BTB" evidence="1">
    <location>
        <begin position="1"/>
        <end position="54"/>
    </location>
</feature>
<dbReference type="EMBL" id="MU839855">
    <property type="protein sequence ID" value="KAK1749604.1"/>
    <property type="molecule type" value="Genomic_DNA"/>
</dbReference>
<proteinExistence type="predicted"/>
<protein>
    <recommendedName>
        <fullName evidence="1">BTB domain-containing protein</fullName>
    </recommendedName>
</protein>
<feature type="non-terminal residue" evidence="2">
    <location>
        <position position="54"/>
    </location>
</feature>